<dbReference type="EMBL" id="JANRMS010001121">
    <property type="protein sequence ID" value="KAJ3530883.1"/>
    <property type="molecule type" value="Genomic_DNA"/>
</dbReference>
<keyword evidence="2" id="KW-1185">Reference proteome</keyword>
<proteinExistence type="predicted"/>
<accession>A0ACC1S2S6</accession>
<evidence type="ECO:0000313" key="1">
    <source>
        <dbReference type="EMBL" id="KAJ3530883.1"/>
    </source>
</evidence>
<organism evidence="1 2">
    <name type="scientific">Fusarium decemcellulare</name>
    <dbReference type="NCBI Taxonomy" id="57161"/>
    <lineage>
        <taxon>Eukaryota</taxon>
        <taxon>Fungi</taxon>
        <taxon>Dikarya</taxon>
        <taxon>Ascomycota</taxon>
        <taxon>Pezizomycotina</taxon>
        <taxon>Sordariomycetes</taxon>
        <taxon>Hypocreomycetidae</taxon>
        <taxon>Hypocreales</taxon>
        <taxon>Nectriaceae</taxon>
        <taxon>Fusarium</taxon>
        <taxon>Fusarium decemcellulare species complex</taxon>
    </lineage>
</organism>
<sequence length="621" mass="71354">MSSKTHFLALPYEVRHQIYQHYFMVDGGYVYDGDSEKLVTADGQPIDLSLMYACHSIADDTKHIPLSLNPITFSTVCREDWRDQAGGLEFIMGYHHQLQSDIIFELVRFMTPEMYYRLGLKFPEAMPDIRSDLTGRRDMIEEYQGPRDLSFYRSRKYKERLTCPYDFKGIMRSTRYDGLQWIWGVTRSSISGALGYTLRLLAEKHPVEFGEVVDKALPGWLDSHSSDEFFDPPFDLWAIPSLSEVAAVGHQLQALSFWNRLDSWHHTEQHDAAGTGNRCREKLYFSAAAIAIRFLNLLPQHQRLHVRNIIINEDRLAVGHPEGHALGLIPFCRENPRLKVERRVNLWRNLLLRTAVLGPCDAIYLVEGDPSHYFDRERSKLNHVSVNNELALWGFHAREVMDEGMPAGSFTFVLDGEPDLNLSYDIFDGVVHQGVAWAKAYSEGFSRGLFPNPDRYLSRRSLATVIRGIEHLIGGASFIRSNFDIGQPWDYEKLIEAHKDLPSSAWRNQLMASQAPYFDTSSPILDLTEAMLEFFEQQKESDYLESPQILCKREKKRLRRVRRRWAAMFAAQKPTQVAEANAEDEDEDDGENVDNLVSQSDAKMGLVMRTSLGMCTRRRPA</sequence>
<protein>
    <submittedName>
        <fullName evidence="1">Uncharacterized protein</fullName>
    </submittedName>
</protein>
<dbReference type="Proteomes" id="UP001148629">
    <property type="component" value="Unassembled WGS sequence"/>
</dbReference>
<name>A0ACC1S2S6_9HYPO</name>
<evidence type="ECO:0000313" key="2">
    <source>
        <dbReference type="Proteomes" id="UP001148629"/>
    </source>
</evidence>
<reference evidence="1" key="1">
    <citation type="submission" date="2022-08" db="EMBL/GenBank/DDBJ databases">
        <title>Genome Sequence of Fusarium decemcellulare.</title>
        <authorList>
            <person name="Buettner E."/>
        </authorList>
    </citation>
    <scope>NUCLEOTIDE SEQUENCE</scope>
    <source>
        <strain evidence="1">Babe19</strain>
    </source>
</reference>
<comment type="caution">
    <text evidence="1">The sequence shown here is derived from an EMBL/GenBank/DDBJ whole genome shotgun (WGS) entry which is preliminary data.</text>
</comment>
<gene>
    <name evidence="1" type="ORF">NM208_g9123</name>
</gene>